<evidence type="ECO:0000259" key="14">
    <source>
        <dbReference type="SMART" id="SM00642"/>
    </source>
</evidence>
<evidence type="ECO:0000256" key="4">
    <source>
        <dbReference type="ARBA" id="ARBA00012595"/>
    </source>
</evidence>
<feature type="transmembrane region" description="Helical" evidence="13">
    <location>
        <begin position="430"/>
        <end position="450"/>
    </location>
</feature>
<keyword evidence="10" id="KW-0325">Glycoprotein</keyword>
<comment type="similarity">
    <text evidence="3">Belongs to the glycosyl hydrolase 13 family.</text>
</comment>
<evidence type="ECO:0000256" key="12">
    <source>
        <dbReference type="ARBA" id="ARBA00023295"/>
    </source>
</evidence>
<evidence type="ECO:0000256" key="6">
    <source>
        <dbReference type="ARBA" id="ARBA00022729"/>
    </source>
</evidence>
<dbReference type="EC" id="3.2.1.1" evidence="4"/>
<dbReference type="InterPro" id="IPR013777">
    <property type="entry name" value="A-amylase-like"/>
</dbReference>
<dbReference type="InterPro" id="IPR017853">
    <property type="entry name" value="GH"/>
</dbReference>
<reference evidence="15 16" key="1">
    <citation type="submission" date="2024-06" db="EMBL/GenBank/DDBJ databases">
        <title>Complete genome of Phlyctema vagabunda strain 19-DSS-EL-015.</title>
        <authorList>
            <person name="Fiorenzani C."/>
        </authorList>
    </citation>
    <scope>NUCLEOTIDE SEQUENCE [LARGE SCALE GENOMIC DNA]</scope>
    <source>
        <strain evidence="15 16">19-DSS-EL-015</strain>
    </source>
</reference>
<keyword evidence="13" id="KW-0812">Transmembrane</keyword>
<dbReference type="CDD" id="cd11319">
    <property type="entry name" value="AmyAc_euk_AmyA"/>
    <property type="match status" value="1"/>
</dbReference>
<evidence type="ECO:0000313" key="15">
    <source>
        <dbReference type="EMBL" id="KAL3425170.1"/>
    </source>
</evidence>
<accession>A0ABR4PP73</accession>
<dbReference type="SUPFAM" id="SSF51011">
    <property type="entry name" value="Glycosyl hydrolase domain"/>
    <property type="match status" value="1"/>
</dbReference>
<protein>
    <recommendedName>
        <fullName evidence="4">alpha-amylase</fullName>
        <ecNumber evidence="4">3.2.1.1</ecNumber>
    </recommendedName>
</protein>
<dbReference type="InterPro" id="IPR015340">
    <property type="entry name" value="A_amylase_C_dom"/>
</dbReference>
<dbReference type="Pfam" id="PF00128">
    <property type="entry name" value="Alpha-amylase"/>
    <property type="match status" value="1"/>
</dbReference>
<dbReference type="Pfam" id="PF09260">
    <property type="entry name" value="A_amylase_dom_C"/>
    <property type="match status" value="1"/>
</dbReference>
<dbReference type="SUPFAM" id="SSF51445">
    <property type="entry name" value="(Trans)glycosidases"/>
    <property type="match status" value="1"/>
</dbReference>
<evidence type="ECO:0000313" key="16">
    <source>
        <dbReference type="Proteomes" id="UP001629113"/>
    </source>
</evidence>
<evidence type="ECO:0000256" key="8">
    <source>
        <dbReference type="ARBA" id="ARBA00022837"/>
    </source>
</evidence>
<keyword evidence="16" id="KW-1185">Reference proteome</keyword>
<dbReference type="SMART" id="SM00642">
    <property type="entry name" value="Aamy"/>
    <property type="match status" value="1"/>
</dbReference>
<dbReference type="PANTHER" id="PTHR10357">
    <property type="entry name" value="ALPHA-AMYLASE FAMILY MEMBER"/>
    <property type="match status" value="1"/>
</dbReference>
<evidence type="ECO:0000256" key="7">
    <source>
        <dbReference type="ARBA" id="ARBA00022801"/>
    </source>
</evidence>
<keyword evidence="8" id="KW-0106">Calcium</keyword>
<dbReference type="Gene3D" id="2.60.40.1180">
    <property type="entry name" value="Golgi alpha-mannosidase II"/>
    <property type="match status" value="1"/>
</dbReference>
<evidence type="ECO:0000256" key="5">
    <source>
        <dbReference type="ARBA" id="ARBA00022723"/>
    </source>
</evidence>
<dbReference type="Gene3D" id="3.20.20.80">
    <property type="entry name" value="Glycosidases"/>
    <property type="match status" value="1"/>
</dbReference>
<gene>
    <name evidence="15" type="ORF">PVAG01_04451</name>
</gene>
<keyword evidence="9" id="KW-1015">Disulfide bond</keyword>
<evidence type="ECO:0000256" key="11">
    <source>
        <dbReference type="ARBA" id="ARBA00023277"/>
    </source>
</evidence>
<keyword evidence="7" id="KW-0378">Hydrolase</keyword>
<dbReference type="PANTHER" id="PTHR10357:SF215">
    <property type="entry name" value="ALPHA-AMYLASE 1"/>
    <property type="match status" value="1"/>
</dbReference>
<organism evidence="15 16">
    <name type="scientific">Phlyctema vagabunda</name>
    <dbReference type="NCBI Taxonomy" id="108571"/>
    <lineage>
        <taxon>Eukaryota</taxon>
        <taxon>Fungi</taxon>
        <taxon>Dikarya</taxon>
        <taxon>Ascomycota</taxon>
        <taxon>Pezizomycotina</taxon>
        <taxon>Leotiomycetes</taxon>
        <taxon>Helotiales</taxon>
        <taxon>Dermateaceae</taxon>
        <taxon>Phlyctema</taxon>
    </lineage>
</organism>
<keyword evidence="6" id="KW-0732">Signal</keyword>
<keyword evidence="11" id="KW-0119">Carbohydrate metabolism</keyword>
<evidence type="ECO:0000256" key="13">
    <source>
        <dbReference type="SAM" id="Phobius"/>
    </source>
</evidence>
<keyword evidence="13" id="KW-1133">Transmembrane helix</keyword>
<evidence type="ECO:0000256" key="10">
    <source>
        <dbReference type="ARBA" id="ARBA00023180"/>
    </source>
</evidence>
<feature type="domain" description="Glycosyl hydrolase family 13 catalytic" evidence="14">
    <location>
        <begin position="1"/>
        <end position="312"/>
    </location>
</feature>
<dbReference type="PIRSF" id="PIRSF001024">
    <property type="entry name" value="Alph-amyl_fung"/>
    <property type="match status" value="1"/>
</dbReference>
<keyword evidence="13" id="KW-0472">Membrane</keyword>
<dbReference type="Proteomes" id="UP001629113">
    <property type="component" value="Unassembled WGS sequence"/>
</dbReference>
<evidence type="ECO:0000256" key="1">
    <source>
        <dbReference type="ARBA" id="ARBA00000548"/>
    </source>
</evidence>
<keyword evidence="5" id="KW-0479">Metal-binding</keyword>
<evidence type="ECO:0000256" key="2">
    <source>
        <dbReference type="ARBA" id="ARBA00001913"/>
    </source>
</evidence>
<dbReference type="InterPro" id="IPR013780">
    <property type="entry name" value="Glyco_hydro_b"/>
</dbReference>
<dbReference type="InterPro" id="IPR006047">
    <property type="entry name" value="GH13_cat_dom"/>
</dbReference>
<evidence type="ECO:0000256" key="9">
    <source>
        <dbReference type="ARBA" id="ARBA00023157"/>
    </source>
</evidence>
<name>A0ABR4PP73_9HELO</name>
<dbReference type="EMBL" id="JBFCZG010000003">
    <property type="protein sequence ID" value="KAL3425170.1"/>
    <property type="molecule type" value="Genomic_DNA"/>
</dbReference>
<sequence length="452" mass="50462">MGFTAIWISPVVEQVSDGSRGYHGYSAVNFNALNDNFGTPDDLTELAEALHDRGMYLMVDVVANHMAYDGTAETVGYSGLQPFDEEKYYHNVCWINDYDDQTDVEQCWLGTDSYPLPDLDTTSTEVRDMFSTWVEGFVANYSIDGLRIDTVKHVEKEFWPIFNSASGVFNLGELADGNVDYFCPYQDYMDGLLDYPSYYQATQFFSNVTKTSENFVNQLLALNTTCKDSTLLGTFSENHDQPRFASYTQDVTLAKNILTYTMLADGIPIIYQGQEQHYSGATDPYNREAVWFSRYSTQGELYDTVQNLNLIRARAVNQSTEYLTSRTETVYSDDHTVVFRKGGSAKHMVLMVVSNLGADARDTTLTLPAAGFPKKTKLTDVVNCKHVQVDKHGGLEVEIKDGLPMVFYPRSLVKGSKLCGGKDSAAPRALAVPLFTTLALWVALCVYSAVSL</sequence>
<comment type="catalytic activity">
    <reaction evidence="1">
        <text>Endohydrolysis of (1-&gt;4)-alpha-D-glucosidic linkages in polysaccharides containing three or more (1-&gt;4)-alpha-linked D-glucose units.</text>
        <dbReference type="EC" id="3.2.1.1"/>
    </reaction>
</comment>
<comment type="caution">
    <text evidence="15">The sequence shown here is derived from an EMBL/GenBank/DDBJ whole genome shotgun (WGS) entry which is preliminary data.</text>
</comment>
<keyword evidence="12" id="KW-0326">Glycosidase</keyword>
<proteinExistence type="inferred from homology"/>
<comment type="cofactor">
    <cofactor evidence="2">
        <name>Ca(2+)</name>
        <dbReference type="ChEBI" id="CHEBI:29108"/>
    </cofactor>
</comment>
<evidence type="ECO:0000256" key="3">
    <source>
        <dbReference type="ARBA" id="ARBA00008061"/>
    </source>
</evidence>